<reference evidence="2 3" key="1">
    <citation type="journal article" date="2015" name="Nature">
        <title>rRNA introns, odd ribosomes, and small enigmatic genomes across a large radiation of phyla.</title>
        <authorList>
            <person name="Brown C.T."/>
            <person name="Hug L.A."/>
            <person name="Thomas B.C."/>
            <person name="Sharon I."/>
            <person name="Castelle C.J."/>
            <person name="Singh A."/>
            <person name="Wilkins M.J."/>
            <person name="Williams K.H."/>
            <person name="Banfield J.F."/>
        </authorList>
    </citation>
    <scope>NUCLEOTIDE SEQUENCE [LARGE SCALE GENOMIC DNA]</scope>
</reference>
<keyword evidence="1" id="KW-0472">Membrane</keyword>
<dbReference type="EMBL" id="LCBU01000044">
    <property type="protein sequence ID" value="KKS16335.1"/>
    <property type="molecule type" value="Genomic_DNA"/>
</dbReference>
<evidence type="ECO:0000313" key="3">
    <source>
        <dbReference type="Proteomes" id="UP000033969"/>
    </source>
</evidence>
<dbReference type="AlphaFoldDB" id="A0A0G0WUA9"/>
<name>A0A0G0WUA9_9BACT</name>
<keyword evidence="1" id="KW-0812">Transmembrane</keyword>
<feature type="non-terminal residue" evidence="2">
    <location>
        <position position="1"/>
    </location>
</feature>
<organism evidence="2 3">
    <name type="scientific">Candidatus Woesebacteria bacterium GW2011_GWA1_41_7</name>
    <dbReference type="NCBI Taxonomy" id="1618556"/>
    <lineage>
        <taxon>Bacteria</taxon>
        <taxon>Candidatus Woeseibacteriota</taxon>
    </lineage>
</organism>
<proteinExistence type="predicted"/>
<feature type="transmembrane region" description="Helical" evidence="1">
    <location>
        <begin position="6"/>
        <end position="25"/>
    </location>
</feature>
<keyword evidence="1" id="KW-1133">Transmembrane helix</keyword>
<evidence type="ECO:0000256" key="1">
    <source>
        <dbReference type="SAM" id="Phobius"/>
    </source>
</evidence>
<evidence type="ECO:0000313" key="2">
    <source>
        <dbReference type="EMBL" id="KKS16335.1"/>
    </source>
</evidence>
<comment type="caution">
    <text evidence="2">The sequence shown here is derived from an EMBL/GenBank/DDBJ whole genome shotgun (WGS) entry which is preliminary data.</text>
</comment>
<gene>
    <name evidence="2" type="ORF">UU74_C0044G0001</name>
</gene>
<dbReference type="Proteomes" id="UP000033969">
    <property type="component" value="Unassembled WGS sequence"/>
</dbReference>
<protein>
    <submittedName>
        <fullName evidence="2">Uncharacterized protein</fullName>
    </submittedName>
</protein>
<accession>A0A0G0WUA9</accession>
<sequence>ELLTRIILAATEFAMLAALTVVKYLKLYRSVKRRLQHSLKSSIINI</sequence>